<comment type="caution">
    <text evidence="1">The sequence shown here is derived from an EMBL/GenBank/DDBJ whole genome shotgun (WGS) entry which is preliminary data.</text>
</comment>
<organism evidence="1 2">
    <name type="scientific">Steinernema carpocapsae</name>
    <name type="common">Entomopathogenic nematode</name>
    <dbReference type="NCBI Taxonomy" id="34508"/>
    <lineage>
        <taxon>Eukaryota</taxon>
        <taxon>Metazoa</taxon>
        <taxon>Ecdysozoa</taxon>
        <taxon>Nematoda</taxon>
        <taxon>Chromadorea</taxon>
        <taxon>Rhabditida</taxon>
        <taxon>Tylenchina</taxon>
        <taxon>Panagrolaimomorpha</taxon>
        <taxon>Strongyloidoidea</taxon>
        <taxon>Steinernematidae</taxon>
        <taxon>Steinernema</taxon>
    </lineage>
</organism>
<protein>
    <submittedName>
        <fullName evidence="1">Uncharacterized protein</fullName>
    </submittedName>
</protein>
<accession>A0A4U5PJG0</accession>
<evidence type="ECO:0000313" key="2">
    <source>
        <dbReference type="Proteomes" id="UP000298663"/>
    </source>
</evidence>
<sequence>MWNRVIILSFHDVNSGLNWCKISWRLRIWTASLNKFVCEMRSHTDVRPLSYRLFYQPSFGSSNHKCNQMLTPYDLICQRTTSE</sequence>
<proteinExistence type="predicted"/>
<name>A0A4U5PJG0_STECR</name>
<dbReference type="AlphaFoldDB" id="A0A4U5PJG0"/>
<gene>
    <name evidence="1" type="ORF">L596_010572</name>
</gene>
<keyword evidence="2" id="KW-1185">Reference proteome</keyword>
<reference evidence="1 2" key="1">
    <citation type="journal article" date="2015" name="Genome Biol.">
        <title>Comparative genomics of Steinernema reveals deeply conserved gene regulatory networks.</title>
        <authorList>
            <person name="Dillman A.R."/>
            <person name="Macchietto M."/>
            <person name="Porter C.F."/>
            <person name="Rogers A."/>
            <person name="Williams B."/>
            <person name="Antoshechkin I."/>
            <person name="Lee M.M."/>
            <person name="Goodwin Z."/>
            <person name="Lu X."/>
            <person name="Lewis E.E."/>
            <person name="Goodrich-Blair H."/>
            <person name="Stock S.P."/>
            <person name="Adams B.J."/>
            <person name="Sternberg P.W."/>
            <person name="Mortazavi A."/>
        </authorList>
    </citation>
    <scope>NUCLEOTIDE SEQUENCE [LARGE SCALE GENOMIC DNA]</scope>
    <source>
        <strain evidence="1 2">ALL</strain>
    </source>
</reference>
<reference evidence="1 2" key="2">
    <citation type="journal article" date="2019" name="G3 (Bethesda)">
        <title>Hybrid Assembly of the Genome of the Entomopathogenic Nematode Steinernema carpocapsae Identifies the X-Chromosome.</title>
        <authorList>
            <person name="Serra L."/>
            <person name="Macchietto M."/>
            <person name="Macias-Munoz A."/>
            <person name="McGill C.J."/>
            <person name="Rodriguez I.M."/>
            <person name="Rodriguez B."/>
            <person name="Murad R."/>
            <person name="Mortazavi A."/>
        </authorList>
    </citation>
    <scope>NUCLEOTIDE SEQUENCE [LARGE SCALE GENOMIC DNA]</scope>
    <source>
        <strain evidence="1 2">ALL</strain>
    </source>
</reference>
<dbReference type="EMBL" id="AZBU02000002">
    <property type="protein sequence ID" value="TKR96571.1"/>
    <property type="molecule type" value="Genomic_DNA"/>
</dbReference>
<evidence type="ECO:0000313" key="1">
    <source>
        <dbReference type="EMBL" id="TKR96571.1"/>
    </source>
</evidence>
<dbReference type="Proteomes" id="UP000298663">
    <property type="component" value="Unassembled WGS sequence"/>
</dbReference>